<feature type="transmembrane region" description="Helical" evidence="9">
    <location>
        <begin position="211"/>
        <end position="229"/>
    </location>
</feature>
<dbReference type="SMART" id="SM00028">
    <property type="entry name" value="TPR"/>
    <property type="match status" value="4"/>
</dbReference>
<proteinExistence type="predicted"/>
<feature type="repeat" description="TPR" evidence="8">
    <location>
        <begin position="518"/>
        <end position="551"/>
    </location>
</feature>
<evidence type="ECO:0000256" key="9">
    <source>
        <dbReference type="SAM" id="Phobius"/>
    </source>
</evidence>
<gene>
    <name evidence="11" type="ORF">KJ970_11690</name>
</gene>
<dbReference type="PROSITE" id="PS50293">
    <property type="entry name" value="TPR_REGION"/>
    <property type="match status" value="2"/>
</dbReference>
<dbReference type="PANTHER" id="PTHR33908:SF11">
    <property type="entry name" value="MEMBRANE PROTEIN"/>
    <property type="match status" value="1"/>
</dbReference>
<feature type="transmembrane region" description="Helical" evidence="9">
    <location>
        <begin position="378"/>
        <end position="397"/>
    </location>
</feature>
<feature type="transmembrane region" description="Helical" evidence="9">
    <location>
        <begin position="91"/>
        <end position="109"/>
    </location>
</feature>
<evidence type="ECO:0000313" key="11">
    <source>
        <dbReference type="EMBL" id="MBU2691580.1"/>
    </source>
</evidence>
<feature type="repeat" description="TPR" evidence="8">
    <location>
        <begin position="552"/>
        <end position="585"/>
    </location>
</feature>
<dbReference type="InterPro" id="IPR050297">
    <property type="entry name" value="LipidA_mod_glycosyltrf_83"/>
</dbReference>
<dbReference type="EMBL" id="JAHJDP010000066">
    <property type="protein sequence ID" value="MBU2691580.1"/>
    <property type="molecule type" value="Genomic_DNA"/>
</dbReference>
<sequence length="596" mass="65881">MKVSKTAKLAALIFLLALAPRVIFWAEWNRAGLLSLPVVDAHTYDQEARGLLEGGWPPEEPFWQAPLYSYFLAGVYRVAGVSWPAARLVNALLGAGTCLLAWCLARHLLSRKQAWIVFGICALYGPLLYFEGQLLRESLAAFLLTGWVLVQLKALSTAEKGGSPSVLWWLGAGMLLGLTALCRENALILAPLAVLWGFFIRNGGGRWLRPVLFMLGICVIVSPVTLYNLKQDNALIPISSGGGINFYLGNNADSRGVIAIRPGRFWSELTDRPRLESGAVTAGEKSAYFYREAFDWIIHHPADFVRNTMYKTAGFLSPHEIKRNQEIYEAREGSRLLRVLMWKAGPFGFPFGLLGPAALLGLWRAFRRRLTPRNPKGFYFLAAATLLFSIGVILFFPSARYRVVLTPVLAVLAVAGWTGFARAWKESAIVLVASLLVVNAGWVRSQEDPADQSFLRAYALVEAGRTEEALSELRLATKINPKHGEAWTTMAALYGMTGRPRESMGAAYAAIAIDSTNAQAWVNLGTTLMDMGDLQNAERKLSRAIQLAPHLADAWNNLGTCLIQQGRRQEALQAFDQALRIDPGHRCAAENRRRPR</sequence>
<feature type="transmembrane region" description="Helical" evidence="9">
    <location>
        <begin position="115"/>
        <end position="132"/>
    </location>
</feature>
<evidence type="ECO:0000256" key="2">
    <source>
        <dbReference type="ARBA" id="ARBA00022475"/>
    </source>
</evidence>
<dbReference type="Gene3D" id="1.25.40.10">
    <property type="entry name" value="Tetratricopeptide repeat domain"/>
    <property type="match status" value="1"/>
</dbReference>
<evidence type="ECO:0000256" key="4">
    <source>
        <dbReference type="ARBA" id="ARBA00022679"/>
    </source>
</evidence>
<dbReference type="GO" id="GO:0005886">
    <property type="term" value="C:plasma membrane"/>
    <property type="evidence" value="ECO:0007669"/>
    <property type="project" value="UniProtKB-SubCell"/>
</dbReference>
<keyword evidence="6 9" id="KW-1133">Transmembrane helix</keyword>
<dbReference type="GO" id="GO:0016763">
    <property type="term" value="F:pentosyltransferase activity"/>
    <property type="evidence" value="ECO:0007669"/>
    <property type="project" value="TreeGrafter"/>
</dbReference>
<feature type="domain" description="Glycosyltransferase RgtA/B/C/D-like" evidence="10">
    <location>
        <begin position="64"/>
        <end position="224"/>
    </location>
</feature>
<evidence type="ECO:0000256" key="5">
    <source>
        <dbReference type="ARBA" id="ARBA00022692"/>
    </source>
</evidence>
<dbReference type="AlphaFoldDB" id="A0A948RV47"/>
<dbReference type="Pfam" id="PF13231">
    <property type="entry name" value="PMT_2"/>
    <property type="match status" value="1"/>
</dbReference>
<keyword evidence="7 9" id="KW-0472">Membrane</keyword>
<dbReference type="Pfam" id="PF13181">
    <property type="entry name" value="TPR_8"/>
    <property type="match status" value="1"/>
</dbReference>
<evidence type="ECO:0000256" key="3">
    <source>
        <dbReference type="ARBA" id="ARBA00022676"/>
    </source>
</evidence>
<dbReference type="Proteomes" id="UP000777784">
    <property type="component" value="Unassembled WGS sequence"/>
</dbReference>
<evidence type="ECO:0000256" key="1">
    <source>
        <dbReference type="ARBA" id="ARBA00004651"/>
    </source>
</evidence>
<keyword evidence="5 9" id="KW-0812">Transmembrane</keyword>
<dbReference type="SUPFAM" id="SSF48452">
    <property type="entry name" value="TPR-like"/>
    <property type="match status" value="1"/>
</dbReference>
<dbReference type="InterPro" id="IPR019734">
    <property type="entry name" value="TPR_rpt"/>
</dbReference>
<feature type="transmembrane region" description="Helical" evidence="9">
    <location>
        <begin position="168"/>
        <end position="199"/>
    </location>
</feature>
<evidence type="ECO:0000256" key="8">
    <source>
        <dbReference type="PROSITE-ProRule" id="PRU00339"/>
    </source>
</evidence>
<feature type="transmembrane region" description="Helical" evidence="9">
    <location>
        <begin position="403"/>
        <end position="421"/>
    </location>
</feature>
<dbReference type="PANTHER" id="PTHR33908">
    <property type="entry name" value="MANNOSYLTRANSFERASE YKCB-RELATED"/>
    <property type="match status" value="1"/>
</dbReference>
<evidence type="ECO:0000256" key="6">
    <source>
        <dbReference type="ARBA" id="ARBA00022989"/>
    </source>
</evidence>
<dbReference type="InterPro" id="IPR038731">
    <property type="entry name" value="RgtA/B/C-like"/>
</dbReference>
<keyword evidence="3" id="KW-0328">Glycosyltransferase</keyword>
<accession>A0A948RV47</accession>
<reference evidence="11" key="1">
    <citation type="submission" date="2021-05" db="EMBL/GenBank/DDBJ databases">
        <title>Energy efficiency and biological interactions define the core microbiome of deep oligotrophic groundwater.</title>
        <authorList>
            <person name="Mehrshad M."/>
            <person name="Lopez-Fernandez M."/>
            <person name="Bell E."/>
            <person name="Bernier-Latmani R."/>
            <person name="Bertilsson S."/>
            <person name="Dopson M."/>
        </authorList>
    </citation>
    <scope>NUCLEOTIDE SEQUENCE</scope>
    <source>
        <strain evidence="11">Modern_marine.mb.64</strain>
    </source>
</reference>
<comment type="caution">
    <text evidence="11">The sequence shown here is derived from an EMBL/GenBank/DDBJ whole genome shotgun (WGS) entry which is preliminary data.</text>
</comment>
<name>A0A948RV47_UNCEI</name>
<keyword evidence="4" id="KW-0808">Transferase</keyword>
<comment type="subcellular location">
    <subcellularLocation>
        <location evidence="1">Cell membrane</location>
        <topology evidence="1">Multi-pass membrane protein</topology>
    </subcellularLocation>
</comment>
<dbReference type="PROSITE" id="PS50005">
    <property type="entry name" value="TPR"/>
    <property type="match status" value="2"/>
</dbReference>
<dbReference type="InterPro" id="IPR011990">
    <property type="entry name" value="TPR-like_helical_dom_sf"/>
</dbReference>
<feature type="transmembrane region" description="Helical" evidence="9">
    <location>
        <begin position="347"/>
        <end position="366"/>
    </location>
</feature>
<protein>
    <submittedName>
        <fullName evidence="11">Tetratricopeptide repeat protein</fullName>
    </submittedName>
</protein>
<keyword evidence="8" id="KW-0802">TPR repeat</keyword>
<evidence type="ECO:0000256" key="7">
    <source>
        <dbReference type="ARBA" id="ARBA00023136"/>
    </source>
</evidence>
<organism evidence="11 12">
    <name type="scientific">Eiseniibacteriota bacterium</name>
    <dbReference type="NCBI Taxonomy" id="2212470"/>
    <lineage>
        <taxon>Bacteria</taxon>
        <taxon>Candidatus Eiseniibacteriota</taxon>
    </lineage>
</organism>
<dbReference type="GO" id="GO:0009103">
    <property type="term" value="P:lipopolysaccharide biosynthetic process"/>
    <property type="evidence" value="ECO:0007669"/>
    <property type="project" value="UniProtKB-ARBA"/>
</dbReference>
<keyword evidence="2" id="KW-1003">Cell membrane</keyword>
<evidence type="ECO:0000313" key="12">
    <source>
        <dbReference type="Proteomes" id="UP000777784"/>
    </source>
</evidence>
<dbReference type="Pfam" id="PF13424">
    <property type="entry name" value="TPR_12"/>
    <property type="match status" value="1"/>
</dbReference>
<evidence type="ECO:0000259" key="10">
    <source>
        <dbReference type="Pfam" id="PF13231"/>
    </source>
</evidence>